<dbReference type="EMBL" id="JASPKY010000038">
    <property type="protein sequence ID" value="KAK9746741.1"/>
    <property type="molecule type" value="Genomic_DNA"/>
</dbReference>
<keyword evidence="2" id="KW-1185">Reference proteome</keyword>
<protein>
    <submittedName>
        <fullName evidence="1">Uncharacterized protein</fullName>
    </submittedName>
</protein>
<comment type="caution">
    <text evidence="1">The sequence shown here is derived from an EMBL/GenBank/DDBJ whole genome shotgun (WGS) entry which is preliminary data.</text>
</comment>
<gene>
    <name evidence="1" type="ORF">QE152_g5900</name>
</gene>
<proteinExistence type="predicted"/>
<sequence>MEEFGSNILTYSKCLRKFREMIENKNMRHADTITTILKNWSTYLKDSGEFEMNMSNYLRGKPFEMNMSNYLRGKPVSRCAKCGDYTLYNIPTDHEIPAELKVAVDSTVRWKHLLEEAEKLCDQYSAILEQTSAMSLASHETINIIDASLQSSDTSMYIFEDFIPCRRCQN</sequence>
<reference evidence="1 2" key="1">
    <citation type="journal article" date="2024" name="BMC Genomics">
        <title>De novo assembly and annotation of Popillia japonica's genome with initial clues to its potential as an invasive pest.</title>
        <authorList>
            <person name="Cucini C."/>
            <person name="Boschi S."/>
            <person name="Funari R."/>
            <person name="Cardaioli E."/>
            <person name="Iannotti N."/>
            <person name="Marturano G."/>
            <person name="Paoli F."/>
            <person name="Bruttini M."/>
            <person name="Carapelli A."/>
            <person name="Frati F."/>
            <person name="Nardi F."/>
        </authorList>
    </citation>
    <scope>NUCLEOTIDE SEQUENCE [LARGE SCALE GENOMIC DNA]</scope>
    <source>
        <strain evidence="1">DMR45628</strain>
    </source>
</reference>
<organism evidence="1 2">
    <name type="scientific">Popillia japonica</name>
    <name type="common">Japanese beetle</name>
    <dbReference type="NCBI Taxonomy" id="7064"/>
    <lineage>
        <taxon>Eukaryota</taxon>
        <taxon>Metazoa</taxon>
        <taxon>Ecdysozoa</taxon>
        <taxon>Arthropoda</taxon>
        <taxon>Hexapoda</taxon>
        <taxon>Insecta</taxon>
        <taxon>Pterygota</taxon>
        <taxon>Neoptera</taxon>
        <taxon>Endopterygota</taxon>
        <taxon>Coleoptera</taxon>
        <taxon>Polyphaga</taxon>
        <taxon>Scarabaeiformia</taxon>
        <taxon>Scarabaeidae</taxon>
        <taxon>Rutelinae</taxon>
        <taxon>Popillia</taxon>
    </lineage>
</organism>
<dbReference type="AlphaFoldDB" id="A0AAW1MJ40"/>
<accession>A0AAW1MJ40</accession>
<evidence type="ECO:0000313" key="1">
    <source>
        <dbReference type="EMBL" id="KAK9746741.1"/>
    </source>
</evidence>
<dbReference type="Proteomes" id="UP001458880">
    <property type="component" value="Unassembled WGS sequence"/>
</dbReference>
<evidence type="ECO:0000313" key="2">
    <source>
        <dbReference type="Proteomes" id="UP001458880"/>
    </source>
</evidence>
<name>A0AAW1MJ40_POPJA</name>